<dbReference type="AlphaFoldDB" id="A0AAV9R4D8"/>
<keyword evidence="1" id="KW-1133">Transmembrane helix</keyword>
<dbReference type="GO" id="GO:0045121">
    <property type="term" value="C:membrane raft"/>
    <property type="evidence" value="ECO:0007669"/>
    <property type="project" value="TreeGrafter"/>
</dbReference>
<evidence type="ECO:0000256" key="1">
    <source>
        <dbReference type="SAM" id="Phobius"/>
    </source>
</evidence>
<dbReference type="InterPro" id="IPR036179">
    <property type="entry name" value="Ig-like_dom_sf"/>
</dbReference>
<keyword evidence="2" id="KW-0732">Signal</keyword>
<dbReference type="InterPro" id="IPR003599">
    <property type="entry name" value="Ig_sub"/>
</dbReference>
<dbReference type="GO" id="GO:0070374">
    <property type="term" value="P:positive regulation of ERK1 and ERK2 cascade"/>
    <property type="evidence" value="ECO:0007669"/>
    <property type="project" value="TreeGrafter"/>
</dbReference>
<feature type="domain" description="Ig-like" evidence="3">
    <location>
        <begin position="28"/>
        <end position="100"/>
    </location>
</feature>
<comment type="caution">
    <text evidence="4">The sequence shown here is derived from an EMBL/GenBank/DDBJ whole genome shotgun (WGS) entry which is preliminary data.</text>
</comment>
<dbReference type="GO" id="GO:0042289">
    <property type="term" value="F:MHC class II protein binding"/>
    <property type="evidence" value="ECO:0007669"/>
    <property type="project" value="TreeGrafter"/>
</dbReference>
<dbReference type="PANTHER" id="PTHR11422">
    <property type="entry name" value="T-CELL SURFACE GLYCOPROTEIN CD4"/>
    <property type="match status" value="1"/>
</dbReference>
<name>A0AAV9R4D8_9TELE</name>
<dbReference type="EMBL" id="JAHHUM010002400">
    <property type="protein sequence ID" value="KAK5603816.1"/>
    <property type="molecule type" value="Genomic_DNA"/>
</dbReference>
<evidence type="ECO:0000313" key="4">
    <source>
        <dbReference type="EMBL" id="KAK5603816.1"/>
    </source>
</evidence>
<feature type="signal peptide" evidence="2">
    <location>
        <begin position="1"/>
        <end position="19"/>
    </location>
</feature>
<dbReference type="GO" id="GO:0042110">
    <property type="term" value="P:T cell activation"/>
    <property type="evidence" value="ECO:0007669"/>
    <property type="project" value="TreeGrafter"/>
</dbReference>
<dbReference type="GO" id="GO:0035723">
    <property type="term" value="P:interleukin-15-mediated signaling pathway"/>
    <property type="evidence" value="ECO:0007669"/>
    <property type="project" value="TreeGrafter"/>
</dbReference>
<dbReference type="InterPro" id="IPR013783">
    <property type="entry name" value="Ig-like_fold"/>
</dbReference>
<reference evidence="4 5" key="1">
    <citation type="submission" date="2021-06" db="EMBL/GenBank/DDBJ databases">
        <authorList>
            <person name="Palmer J.M."/>
        </authorList>
    </citation>
    <scope>NUCLEOTIDE SEQUENCE [LARGE SCALE GENOMIC DNA]</scope>
    <source>
        <strain evidence="4 5">MEX-2019</strain>
        <tissue evidence="4">Muscle</tissue>
    </source>
</reference>
<feature type="chain" id="PRO_5043810252" description="Ig-like domain-containing protein" evidence="2">
    <location>
        <begin position="20"/>
        <end position="321"/>
    </location>
</feature>
<evidence type="ECO:0000313" key="5">
    <source>
        <dbReference type="Proteomes" id="UP001311232"/>
    </source>
</evidence>
<dbReference type="GO" id="GO:1990782">
    <property type="term" value="F:protein tyrosine kinase binding"/>
    <property type="evidence" value="ECO:0007669"/>
    <property type="project" value="TreeGrafter"/>
</dbReference>
<proteinExistence type="predicted"/>
<dbReference type="Pfam" id="PF07686">
    <property type="entry name" value="V-set"/>
    <property type="match status" value="1"/>
</dbReference>
<dbReference type="Gene3D" id="2.60.40.10">
    <property type="entry name" value="Immunoglobulins"/>
    <property type="match status" value="1"/>
</dbReference>
<dbReference type="InterPro" id="IPR013106">
    <property type="entry name" value="Ig_V-set"/>
</dbReference>
<sequence>MRELELILVFILHSKGVTAGTSVYHLPGDNGTLPCNSLPSFSSCSKVNWIYNSNVNTVNVTVVEGGNVKSSQQSARLNVDSNCSLIITNIAPEDAGCYTCHHHGEPNNLDTQVFLNILTIYTSRPHNGPAKDRDVSLECTLWRHAVDGSCPKESLRWVDETETVLPAKDQGNCVSLLTLKNHHKGNRRYTCRFLEGKSMKIEGHYKPFFKDPAPNQPILITIAVMIVVVLMLVIIAAIFLKRRRRTRLPDDEPYTNDQNPTSQRHRCDFNAAYASIDHSKSKGSRKKKAKEEEDTVYYSAIRTNVDISTAASLNQDKLNRK</sequence>
<protein>
    <recommendedName>
        <fullName evidence="3">Ig-like domain-containing protein</fullName>
    </recommendedName>
</protein>
<evidence type="ECO:0000256" key="2">
    <source>
        <dbReference type="SAM" id="SignalP"/>
    </source>
</evidence>
<dbReference type="CDD" id="cd00096">
    <property type="entry name" value="Ig"/>
    <property type="match status" value="1"/>
</dbReference>
<accession>A0AAV9R4D8</accession>
<dbReference type="Proteomes" id="UP001311232">
    <property type="component" value="Unassembled WGS sequence"/>
</dbReference>
<keyword evidence="1" id="KW-0472">Membrane</keyword>
<organism evidence="4 5">
    <name type="scientific">Crenichthys baileyi</name>
    <name type="common">White River springfish</name>
    <dbReference type="NCBI Taxonomy" id="28760"/>
    <lineage>
        <taxon>Eukaryota</taxon>
        <taxon>Metazoa</taxon>
        <taxon>Chordata</taxon>
        <taxon>Craniata</taxon>
        <taxon>Vertebrata</taxon>
        <taxon>Euteleostomi</taxon>
        <taxon>Actinopterygii</taxon>
        <taxon>Neopterygii</taxon>
        <taxon>Teleostei</taxon>
        <taxon>Neoteleostei</taxon>
        <taxon>Acanthomorphata</taxon>
        <taxon>Ovalentaria</taxon>
        <taxon>Atherinomorphae</taxon>
        <taxon>Cyprinodontiformes</taxon>
        <taxon>Goodeidae</taxon>
        <taxon>Crenichthys</taxon>
    </lineage>
</organism>
<dbReference type="InterPro" id="IPR007110">
    <property type="entry name" value="Ig-like_dom"/>
</dbReference>
<dbReference type="GO" id="GO:0009897">
    <property type="term" value="C:external side of plasma membrane"/>
    <property type="evidence" value="ECO:0007669"/>
    <property type="project" value="TreeGrafter"/>
</dbReference>
<dbReference type="PROSITE" id="PS50835">
    <property type="entry name" value="IG_LIKE"/>
    <property type="match status" value="2"/>
</dbReference>
<dbReference type="PANTHER" id="PTHR11422:SF5">
    <property type="entry name" value="DIVERSE IMMUNOGLOBULIN DOMAIN-CONTAINING PROTEIN 1.1 ISOFORM X1-RELATED"/>
    <property type="match status" value="1"/>
</dbReference>
<feature type="transmembrane region" description="Helical" evidence="1">
    <location>
        <begin position="218"/>
        <end position="240"/>
    </location>
</feature>
<dbReference type="SUPFAM" id="SSF48726">
    <property type="entry name" value="Immunoglobulin"/>
    <property type="match status" value="1"/>
</dbReference>
<keyword evidence="1" id="KW-0812">Transmembrane</keyword>
<keyword evidence="5" id="KW-1185">Reference proteome</keyword>
<dbReference type="SMART" id="SM00409">
    <property type="entry name" value="IG"/>
    <property type="match status" value="1"/>
</dbReference>
<evidence type="ECO:0000259" key="3">
    <source>
        <dbReference type="PROSITE" id="PS50835"/>
    </source>
</evidence>
<gene>
    <name evidence="4" type="ORF">CRENBAI_000668</name>
</gene>
<feature type="domain" description="Ig-like" evidence="3">
    <location>
        <begin position="106"/>
        <end position="202"/>
    </location>
</feature>